<dbReference type="Pfam" id="PF14592">
    <property type="entry name" value="Chondroitinas_B"/>
    <property type="match status" value="1"/>
</dbReference>
<gene>
    <name evidence="2" type="ORF">FE810_13580</name>
</gene>
<dbReference type="OrthoDB" id="9796530at2"/>
<dbReference type="SMART" id="SM00710">
    <property type="entry name" value="PbH1"/>
    <property type="match status" value="9"/>
</dbReference>
<evidence type="ECO:0000256" key="1">
    <source>
        <dbReference type="SAM" id="SignalP"/>
    </source>
</evidence>
<sequence length="769" mass="79582">MKIKVLMASSAMLALTACNDSVVSDSSGNSLGTVALSGDALVGSALSATVSDGNGVDEGSISYTWMAGDMVISGAASSSYLLTSDEAGSKITVSVAYTDNDGYDESFKSTASSTVEVPATNVPGTITITGTLESGQVITANLMDDNGVDPSNVTYSWMADGTESIGSDSSTFQLTDDQVGKTITVTADYVDNDGFEEMITSAATAAIAPKPDVIPPQPGTIVLSGDALVGQTLNADVSDVNGIDGDITYVWMADDMVIAGAASEDYMLTAAELGKVISVKATYTDGDGAAEALMTDTGDRVYSAIVKNEAELIAAVESASENDWIALASASGGDYADMAALTIDVDGLVLTRTMSSTAEISGNTCIEVKGTGTTLDGLTFKDTISIPESTCDGSSTSNAMIKLDGEAVIVRNNTFDGYAGTVGFNVIEVKGEDNVIERNLFTGWDSSIDKSGAISVYTDQKEGEKVNTTIQYNLFKDMQTDSGDRKSGAYVIQVGRSTGNDATLMNNHTIQYNRFDGVEIDERLIKVQSSATTIMGNTIVNSTGMISVENGGFSTVSNNVIIPTGDDSDDGGIAFVSMGHTISNNYVSNVRTTSGGRGAIFIHTDKADDTSNQTIIADNAGDPSVLISQVTGNTVYNAREGVNFDEKSCSGNERPSLNFTDNLIANITGNSNAESSKGTLSVKFDNSGCTVDVLTFANNHVYAKDVTDGGSIDISTTSGALDDADLTAANADGLVSGQGVDAGIGADTSKLMLIEESQVGPNSTWTADD</sequence>
<dbReference type="RefSeq" id="WP_138320610.1">
    <property type="nucleotide sequence ID" value="NZ_VCBC01000014.1"/>
</dbReference>
<organism evidence="2 3">
    <name type="scientific">Thalassotalea litorea</name>
    <dbReference type="NCBI Taxonomy" id="2020715"/>
    <lineage>
        <taxon>Bacteria</taxon>
        <taxon>Pseudomonadati</taxon>
        <taxon>Pseudomonadota</taxon>
        <taxon>Gammaproteobacteria</taxon>
        <taxon>Alteromonadales</taxon>
        <taxon>Colwelliaceae</taxon>
        <taxon>Thalassotalea</taxon>
    </lineage>
</organism>
<dbReference type="AlphaFoldDB" id="A0A5R9IH10"/>
<feature type="signal peptide" evidence="1">
    <location>
        <begin position="1"/>
        <end position="17"/>
    </location>
</feature>
<dbReference type="Proteomes" id="UP000307790">
    <property type="component" value="Unassembled WGS sequence"/>
</dbReference>
<dbReference type="InterPro" id="IPR039513">
    <property type="entry name" value="PL-6"/>
</dbReference>
<accession>A0A5R9IH10</accession>
<feature type="chain" id="PRO_5024320461" description="Poly(Beta-D-mannuronate) lyase" evidence="1">
    <location>
        <begin position="18"/>
        <end position="769"/>
    </location>
</feature>
<dbReference type="InterPro" id="IPR011050">
    <property type="entry name" value="Pectin_lyase_fold/virulence"/>
</dbReference>
<dbReference type="SUPFAM" id="SSF51126">
    <property type="entry name" value="Pectin lyase-like"/>
    <property type="match status" value="1"/>
</dbReference>
<keyword evidence="3" id="KW-1185">Reference proteome</keyword>
<dbReference type="Gene3D" id="2.60.40.2700">
    <property type="match status" value="3"/>
</dbReference>
<dbReference type="Gene3D" id="2.160.20.10">
    <property type="entry name" value="Single-stranded right-handed beta-helix, Pectin lyase-like"/>
    <property type="match status" value="1"/>
</dbReference>
<dbReference type="InterPro" id="IPR012334">
    <property type="entry name" value="Pectin_lyas_fold"/>
</dbReference>
<evidence type="ECO:0008006" key="4">
    <source>
        <dbReference type="Google" id="ProtNLM"/>
    </source>
</evidence>
<dbReference type="InterPro" id="IPR006626">
    <property type="entry name" value="PbH1"/>
</dbReference>
<dbReference type="EMBL" id="VCBC01000014">
    <property type="protein sequence ID" value="TLU61844.1"/>
    <property type="molecule type" value="Genomic_DNA"/>
</dbReference>
<reference evidence="2 3" key="1">
    <citation type="submission" date="2019-05" db="EMBL/GenBank/DDBJ databases">
        <title>Genome sequences of Thalassotalea litorea 1K03283.</title>
        <authorList>
            <person name="Zhang D."/>
        </authorList>
    </citation>
    <scope>NUCLEOTIDE SEQUENCE [LARGE SCALE GENOMIC DNA]</scope>
    <source>
        <strain evidence="2 3">MCCC 1K03283</strain>
    </source>
</reference>
<proteinExistence type="predicted"/>
<protein>
    <recommendedName>
        <fullName evidence="4">Poly(Beta-D-mannuronate) lyase</fullName>
    </recommendedName>
</protein>
<evidence type="ECO:0000313" key="2">
    <source>
        <dbReference type="EMBL" id="TLU61844.1"/>
    </source>
</evidence>
<keyword evidence="1" id="KW-0732">Signal</keyword>
<name>A0A5R9IH10_9GAMM</name>
<evidence type="ECO:0000313" key="3">
    <source>
        <dbReference type="Proteomes" id="UP000307790"/>
    </source>
</evidence>
<comment type="caution">
    <text evidence="2">The sequence shown here is derived from an EMBL/GenBank/DDBJ whole genome shotgun (WGS) entry which is preliminary data.</text>
</comment>
<dbReference type="PROSITE" id="PS51257">
    <property type="entry name" value="PROKAR_LIPOPROTEIN"/>
    <property type="match status" value="1"/>
</dbReference>